<dbReference type="KEGG" id="vg:26796729"/>
<feature type="domain" description="Major coat protein L-A virus" evidence="1">
    <location>
        <begin position="44"/>
        <end position="431"/>
    </location>
</feature>
<evidence type="ECO:0000313" key="2">
    <source>
        <dbReference type="EMBL" id="ALX17419.1"/>
    </source>
</evidence>
<organism evidence="2 3">
    <name type="scientific">Panax notoginseng virus A</name>
    <dbReference type="NCBI Taxonomy" id="1777016"/>
    <lineage>
        <taxon>Viruses</taxon>
        <taxon>Riboviria</taxon>
        <taxon>Orthornavirae</taxon>
        <taxon>Duplornaviricota</taxon>
        <taxon>Chrymotiviricetes</taxon>
        <taxon>Ghabrivirales</taxon>
        <taxon>Alphatotivirineae</taxon>
        <taxon>Orthototiviridae</taxon>
        <taxon>Totivirus</taxon>
        <taxon>Totivirus jyushi</taxon>
    </lineage>
</organism>
<evidence type="ECO:0000259" key="1">
    <source>
        <dbReference type="Pfam" id="PF09220"/>
    </source>
</evidence>
<reference evidence="2 3" key="1">
    <citation type="journal article" date="2016" name="Arch. Virol.">
        <title>Identification and molecular characterization of Panax notoginseng virus A, which may represent an undescribed novel species of the genus Totivirus, family Totiviridae.</title>
        <authorList>
            <person name="Guo L."/>
            <person name="Yang X."/>
            <person name="Wu W."/>
            <person name="Tan G."/>
            <person name="Fang S."/>
            <person name="Zhang S."/>
            <person name="Li F."/>
        </authorList>
    </citation>
    <scope>NUCLEOTIDE SEQUENCE [LARGE SCALE GENOMIC DNA]</scope>
    <source>
        <strain evidence="2">YNSL1210</strain>
    </source>
</reference>
<dbReference type="RefSeq" id="YP_009225664.1">
    <property type="nucleotide sequence ID" value="NC_029096.1"/>
</dbReference>
<dbReference type="GO" id="GO:0019028">
    <property type="term" value="C:viral capsid"/>
    <property type="evidence" value="ECO:0007669"/>
    <property type="project" value="UniProtKB-KW"/>
</dbReference>
<keyword evidence="2" id="KW-0167">Capsid protein</keyword>
<dbReference type="InterPro" id="IPR036332">
    <property type="entry name" value="Major_coat_LA-virus_sf"/>
</dbReference>
<dbReference type="Gene3D" id="3.90.1840.10">
    <property type="entry name" value="Major capsid protein"/>
    <property type="match status" value="2"/>
</dbReference>
<name>A0A0U4DBD4_9VIRU</name>
<dbReference type="EMBL" id="KT388111">
    <property type="protein sequence ID" value="ALX17419.1"/>
    <property type="molecule type" value="Genomic_RNA"/>
</dbReference>
<dbReference type="OrthoDB" id="6256at10239"/>
<evidence type="ECO:0000313" key="3">
    <source>
        <dbReference type="Proteomes" id="UP000202025"/>
    </source>
</evidence>
<protein>
    <submittedName>
        <fullName evidence="2">Putative coat protein</fullName>
    </submittedName>
</protein>
<keyword evidence="2" id="KW-0946">Virion</keyword>
<dbReference type="Pfam" id="PF09220">
    <property type="entry name" value="LA-virus_coat"/>
    <property type="match status" value="1"/>
</dbReference>
<proteinExistence type="predicted"/>
<dbReference type="SUPFAM" id="SSF82856">
    <property type="entry name" value="L-A virus major coat protein"/>
    <property type="match status" value="2"/>
</dbReference>
<dbReference type="Proteomes" id="UP000202025">
    <property type="component" value="Segment"/>
</dbReference>
<dbReference type="InterPro" id="IPR015302">
    <property type="entry name" value="Major_coat_LA-virus"/>
</dbReference>
<sequence>MDSFVRQFFPDFNSPGVDFNFDSDLKTHTYMGCGLRVYDGHIDQNRHFHSFQPMTPLGHYDCEFTGGSTSLDGLTKNYLTPEGTVDLTALADTLKGSAGLQTALLSAHVSHMLHWSWADNHVALLFNMFRYVMIERIREAAGSLVGKLGLYEDGHIGIDMDQFWKESYPEDGGDRCWPGGGDDLSYPDYIRLTATTPSTGDWALDLRGMSARDARFVLLMLGSWKRRSRLRLDCSTPRLCDNVLYRSSVEVTNITDWISDKDKQAPPRTLSSSEAWRALKLYVTQNRLYDHFSATLYTISTMMYQFVPATAEATNWLSLHWTVNIPTFRAVRGRYEFLNEGEAALLSHRSLNEWGYINGKLEKVNLMALVFSQAYHTGLAVRGVRKGLELHPNDVFASEIDFYTSANFISAAASEATRTDTPLPGMVGIHFVTDDDFDMYNDDRKVETRENDDELLDDYHTSISKVGLKKGTTILVDIADTRLEKVTLDQVKKKIRTLTIGANAKLKDDPEFELTEEESMAMEGKMYVSLSADEDDVREDRVFVHMPWYTFAGVPTMILPLSPFPYNTPFNMKGTISPELGKMDRRGFRLMSRNAWEIANLLRLCGYDARMRDGGEIAGAGTYFAPNDANMVWPVMQVPDAQDDDVILTGQIDREVQFIDLPPVYNRFFTGKKIEYSITVLKRGTATSFTDNRKDVAEWGGPVTLTREVTVTYEVPESVSRLRAYISRNESGFRFVDNAPAGVIPMLEREIDVQGVVED</sequence>
<accession>A0A0U4DBD4</accession>
<keyword evidence="3" id="KW-1185">Reference proteome</keyword>
<dbReference type="GeneID" id="26796729"/>